<dbReference type="NCBIfam" id="TIGR00526">
    <property type="entry name" value="folB_dom"/>
    <property type="match status" value="1"/>
</dbReference>
<dbReference type="Gene3D" id="3.30.1130.10">
    <property type="match status" value="1"/>
</dbReference>
<keyword evidence="7 10" id="KW-0456">Lyase</keyword>
<proteinExistence type="inferred from homology"/>
<dbReference type="GO" id="GO:0004150">
    <property type="term" value="F:dihydroneopterin aldolase activity"/>
    <property type="evidence" value="ECO:0007669"/>
    <property type="project" value="UniProtKB-EC"/>
</dbReference>
<dbReference type="PANTHER" id="PTHR42844:SF1">
    <property type="entry name" value="DIHYDRONEOPTERIN ALDOLASE 1-RELATED"/>
    <property type="match status" value="1"/>
</dbReference>
<keyword evidence="6" id="KW-0289">Folate biosynthesis</keyword>
<evidence type="ECO:0000256" key="6">
    <source>
        <dbReference type="ARBA" id="ARBA00022909"/>
    </source>
</evidence>
<protein>
    <recommendedName>
        <fullName evidence="5">dihydroneopterin aldolase</fullName>
        <ecNumber evidence="5">4.1.2.25</ecNumber>
    </recommendedName>
    <alternativeName>
        <fullName evidence="8">7,8-dihydroneopterin aldolase</fullName>
    </alternativeName>
</protein>
<reference evidence="11" key="1">
    <citation type="submission" date="2015-05" db="EMBL/GenBank/DDBJ databases">
        <authorList>
            <person name="Manzano-Marin A."/>
        </authorList>
    </citation>
    <scope>NUCLEOTIDE SEQUENCE [LARGE SCALE GENOMIC DNA]</scope>
    <source>
        <strain evidence="11">officinalis</strain>
    </source>
</reference>
<evidence type="ECO:0000256" key="4">
    <source>
        <dbReference type="ARBA" id="ARBA00011823"/>
    </source>
</evidence>
<accession>A0A0M6W947</accession>
<feature type="domain" description="Dihydroneopterin aldolase/epimerase" evidence="9">
    <location>
        <begin position="4"/>
        <end position="115"/>
    </location>
</feature>
<evidence type="ECO:0000256" key="5">
    <source>
        <dbReference type="ARBA" id="ARBA00013043"/>
    </source>
</evidence>
<gene>
    <name evidence="10" type="primary">folB</name>
    <name evidence="10" type="ORF">SOFFGTOCOR_0079</name>
</gene>
<comment type="catalytic activity">
    <reaction evidence="1">
        <text>7,8-dihydroneopterin = 6-hydroxymethyl-7,8-dihydropterin + glycolaldehyde</text>
        <dbReference type="Rhea" id="RHEA:10540"/>
        <dbReference type="ChEBI" id="CHEBI:17001"/>
        <dbReference type="ChEBI" id="CHEBI:17071"/>
        <dbReference type="ChEBI" id="CHEBI:44841"/>
        <dbReference type="EC" id="4.1.2.25"/>
    </reaction>
</comment>
<name>A0A0M6W947_9GAMM</name>
<evidence type="ECO:0000313" key="11">
    <source>
        <dbReference type="Proteomes" id="UP000242301"/>
    </source>
</evidence>
<evidence type="ECO:0000256" key="7">
    <source>
        <dbReference type="ARBA" id="ARBA00023239"/>
    </source>
</evidence>
<evidence type="ECO:0000256" key="2">
    <source>
        <dbReference type="ARBA" id="ARBA00005013"/>
    </source>
</evidence>
<dbReference type="STRING" id="1715285.SOFFGTOCOR_0079"/>
<comment type="similarity">
    <text evidence="3">Belongs to the DHNA family.</text>
</comment>
<dbReference type="SUPFAM" id="SSF55620">
    <property type="entry name" value="Tetrahydrobiopterin biosynthesis enzymes-like"/>
    <property type="match status" value="1"/>
</dbReference>
<evidence type="ECO:0000256" key="8">
    <source>
        <dbReference type="ARBA" id="ARBA00032903"/>
    </source>
</evidence>
<comment type="pathway">
    <text evidence="2">Cofactor biosynthesis; tetrahydrofolate biosynthesis; 2-amino-4-hydroxy-6-hydroxymethyl-7,8-dihydropteridine diphosphate from 7,8-dihydroneopterin triphosphate: step 3/4.</text>
</comment>
<dbReference type="SMART" id="SM00905">
    <property type="entry name" value="FolB"/>
    <property type="match status" value="1"/>
</dbReference>
<evidence type="ECO:0000313" key="10">
    <source>
        <dbReference type="EMBL" id="CRK85525.1"/>
    </source>
</evidence>
<dbReference type="Pfam" id="PF02152">
    <property type="entry name" value="FolB"/>
    <property type="match status" value="1"/>
</dbReference>
<dbReference type="AlphaFoldDB" id="A0A0M6W947"/>
<dbReference type="EC" id="4.1.2.25" evidence="5"/>
<comment type="subunit">
    <text evidence="4">Homooctamer.</text>
</comment>
<dbReference type="InterPro" id="IPR006157">
    <property type="entry name" value="FolB_dom"/>
</dbReference>
<sequence length="119" mass="13975">MDIIFIEQLSVITKIGIHKLGKRNQSKINTKILKIGYEINQQFLINKNKYFLDYEQITNEIINYIETNKFDLVEQVAEEVVNLLVNKFKISWIRIKIAKQYAIINASKVGVIIERGNKY</sequence>
<evidence type="ECO:0000259" key="9">
    <source>
        <dbReference type="SMART" id="SM00905"/>
    </source>
</evidence>
<dbReference type="Proteomes" id="UP000242301">
    <property type="component" value="Unassembled WGS sequence"/>
</dbReference>
<dbReference type="InterPro" id="IPR043133">
    <property type="entry name" value="GTP-CH-I_C/QueF"/>
</dbReference>
<keyword evidence="11" id="KW-1185">Reference proteome</keyword>
<dbReference type="GO" id="GO:0046656">
    <property type="term" value="P:folic acid biosynthetic process"/>
    <property type="evidence" value="ECO:0007669"/>
    <property type="project" value="UniProtKB-KW"/>
</dbReference>
<dbReference type="InterPro" id="IPR006156">
    <property type="entry name" value="Dihydroneopterin_aldolase"/>
</dbReference>
<evidence type="ECO:0000256" key="1">
    <source>
        <dbReference type="ARBA" id="ARBA00001353"/>
    </source>
</evidence>
<organism evidence="10 11">
    <name type="scientific">Candidatus Providencia siddallii</name>
    <dbReference type="NCBI Taxonomy" id="1715285"/>
    <lineage>
        <taxon>Bacteria</taxon>
        <taxon>Pseudomonadati</taxon>
        <taxon>Pseudomonadota</taxon>
        <taxon>Gammaproteobacteria</taxon>
        <taxon>Enterobacterales</taxon>
        <taxon>Morganellaceae</taxon>
        <taxon>Providencia</taxon>
    </lineage>
</organism>
<dbReference type="EMBL" id="CVRF01000001">
    <property type="protein sequence ID" value="CRK85525.1"/>
    <property type="molecule type" value="Genomic_DNA"/>
</dbReference>
<dbReference type="GO" id="GO:0005737">
    <property type="term" value="C:cytoplasm"/>
    <property type="evidence" value="ECO:0007669"/>
    <property type="project" value="TreeGrafter"/>
</dbReference>
<dbReference type="PANTHER" id="PTHR42844">
    <property type="entry name" value="DIHYDRONEOPTERIN ALDOLASE 1-RELATED"/>
    <property type="match status" value="1"/>
</dbReference>
<evidence type="ECO:0000256" key="3">
    <source>
        <dbReference type="ARBA" id="ARBA00005708"/>
    </source>
</evidence>